<dbReference type="PANTHER" id="PTHR33802:SF1">
    <property type="entry name" value="XK-RELATED PROTEIN"/>
    <property type="match status" value="1"/>
</dbReference>
<gene>
    <name evidence="2" type="ORF">SAMN04488579_10647</name>
</gene>
<accession>A0A1H3E0P5</accession>
<feature type="transmembrane region" description="Helical" evidence="1">
    <location>
        <begin position="184"/>
        <end position="204"/>
    </location>
</feature>
<feature type="transmembrane region" description="Helical" evidence="1">
    <location>
        <begin position="209"/>
        <end position="225"/>
    </location>
</feature>
<name>A0A1H3E0P5_EUBBA</name>
<protein>
    <recommendedName>
        <fullName evidence="4">Lantibiotic ABC transporter permease</fullName>
    </recommendedName>
</protein>
<proteinExistence type="predicted"/>
<feature type="transmembrane region" description="Helical" evidence="1">
    <location>
        <begin position="237"/>
        <end position="257"/>
    </location>
</feature>
<organism evidence="2 3">
    <name type="scientific">Eubacterium barkeri</name>
    <name type="common">Clostridium barkeri</name>
    <dbReference type="NCBI Taxonomy" id="1528"/>
    <lineage>
        <taxon>Bacteria</taxon>
        <taxon>Bacillati</taxon>
        <taxon>Bacillota</taxon>
        <taxon>Clostridia</taxon>
        <taxon>Eubacteriales</taxon>
        <taxon>Eubacteriaceae</taxon>
        <taxon>Eubacterium</taxon>
    </lineage>
</organism>
<evidence type="ECO:0000313" key="2">
    <source>
        <dbReference type="EMBL" id="SDX72190.1"/>
    </source>
</evidence>
<dbReference type="EMBL" id="FNOU01000006">
    <property type="protein sequence ID" value="SDX72190.1"/>
    <property type="molecule type" value="Genomic_DNA"/>
</dbReference>
<feature type="transmembrane region" description="Helical" evidence="1">
    <location>
        <begin position="90"/>
        <end position="106"/>
    </location>
</feature>
<feature type="transmembrane region" description="Helical" evidence="1">
    <location>
        <begin position="7"/>
        <end position="31"/>
    </location>
</feature>
<keyword evidence="1" id="KW-1133">Transmembrane helix</keyword>
<sequence>MKRYGLFLKIFIGLSFLAMIIINTLAVLLPINGISTGAVSDAYPNLFAPAGITFSIWSVIYLSLGAYTLYYIGFFHSPGEQISKEDQDQIALLFSVSSLVNSAWIFAWQYRIIPLSVVLMIGLLLLLIKINRIIQSSPRSRREDYFIRIPFNIYFGWITIATIANFTVLFISLGWDGFSLASQLWMVAILIIGTAIGVVTAFFLKSISYTLVLIWAYLGILYKHLDASGFFGCYPIVIFAVSIGLVVFVIEVTYLWIKSDRRNITKTNDTDG</sequence>
<keyword evidence="1" id="KW-0812">Transmembrane</keyword>
<dbReference type="RefSeq" id="WP_207647988.1">
    <property type="nucleotide sequence ID" value="NZ_FNOU01000006.1"/>
</dbReference>
<evidence type="ECO:0008006" key="4">
    <source>
        <dbReference type="Google" id="ProtNLM"/>
    </source>
</evidence>
<dbReference type="AlphaFoldDB" id="A0A1H3E0P5"/>
<feature type="transmembrane region" description="Helical" evidence="1">
    <location>
        <begin position="151"/>
        <end position="172"/>
    </location>
</feature>
<evidence type="ECO:0000256" key="1">
    <source>
        <dbReference type="SAM" id="Phobius"/>
    </source>
</evidence>
<dbReference type="PANTHER" id="PTHR33802">
    <property type="entry name" value="SI:CH211-161H7.5-RELATED"/>
    <property type="match status" value="1"/>
</dbReference>
<feature type="transmembrane region" description="Helical" evidence="1">
    <location>
        <begin position="112"/>
        <end position="130"/>
    </location>
</feature>
<dbReference type="Proteomes" id="UP000199652">
    <property type="component" value="Unassembled WGS sequence"/>
</dbReference>
<dbReference type="STRING" id="1528.SAMN04488579_10647"/>
<evidence type="ECO:0000313" key="3">
    <source>
        <dbReference type="Proteomes" id="UP000199652"/>
    </source>
</evidence>
<keyword evidence="1" id="KW-0472">Membrane</keyword>
<reference evidence="3" key="1">
    <citation type="submission" date="2016-10" db="EMBL/GenBank/DDBJ databases">
        <authorList>
            <person name="Varghese N."/>
            <person name="Submissions S."/>
        </authorList>
    </citation>
    <scope>NUCLEOTIDE SEQUENCE [LARGE SCALE GENOMIC DNA]</scope>
    <source>
        <strain evidence="3">VPI 5359</strain>
    </source>
</reference>
<keyword evidence="3" id="KW-1185">Reference proteome</keyword>
<feature type="transmembrane region" description="Helical" evidence="1">
    <location>
        <begin position="46"/>
        <end position="70"/>
    </location>
</feature>